<feature type="active site" description="Proton acceptor" evidence="5 7">
    <location>
        <position position="312"/>
    </location>
</feature>
<evidence type="ECO:0000313" key="13">
    <source>
        <dbReference type="Proteomes" id="UP000321197"/>
    </source>
</evidence>
<dbReference type="UniPathway" id="UPA00031">
    <property type="reaction ID" value="UER00014"/>
</dbReference>
<dbReference type="GO" id="GO:0051287">
    <property type="term" value="F:NAD binding"/>
    <property type="evidence" value="ECO:0007669"/>
    <property type="project" value="InterPro"/>
</dbReference>
<keyword evidence="5 8" id="KW-0520">NAD</keyword>
<dbReference type="RefSeq" id="WP_119341919.1">
    <property type="nucleotide sequence ID" value="NZ_BJXL01000028.1"/>
</dbReference>
<feature type="binding site" evidence="5 9">
    <location>
        <position position="223"/>
    </location>
    <ligand>
        <name>substrate</name>
    </ligand>
</feature>
<feature type="binding site" evidence="5 10">
    <location>
        <position position="346"/>
    </location>
    <ligand>
        <name>Zn(2+)</name>
        <dbReference type="ChEBI" id="CHEBI:29105"/>
    </ligand>
</feature>
<dbReference type="GO" id="GO:0000105">
    <property type="term" value="P:L-histidine biosynthetic process"/>
    <property type="evidence" value="ECO:0007669"/>
    <property type="project" value="UniProtKB-UniRule"/>
</dbReference>
<comment type="pathway">
    <text evidence="5">Amino-acid biosynthesis; L-histidine biosynthesis; L-histidine from 5-phospho-alpha-D-ribose 1-diphosphate: step 9/9.</text>
</comment>
<dbReference type="CDD" id="cd06572">
    <property type="entry name" value="Histidinol_dh"/>
    <property type="match status" value="1"/>
</dbReference>
<feature type="binding site" evidence="5 9">
    <location>
        <position position="346"/>
    </location>
    <ligand>
        <name>substrate</name>
    </ligand>
</feature>
<comment type="function">
    <text evidence="5">Catalyzes the sequential NAD-dependent oxidations of L-histidinol to L-histidinaldehyde and then to L-histidine.</text>
</comment>
<feature type="binding site" evidence="5 9">
    <location>
        <position position="248"/>
    </location>
    <ligand>
        <name>substrate</name>
    </ligand>
</feature>
<feature type="binding site" evidence="5 9">
    <location>
        <position position="400"/>
    </location>
    <ligand>
        <name>substrate</name>
    </ligand>
</feature>
<feature type="binding site" evidence="5 10">
    <location>
        <position position="248"/>
    </location>
    <ligand>
        <name>Zn(2+)</name>
        <dbReference type="ChEBI" id="CHEBI:29105"/>
    </ligand>
</feature>
<evidence type="ECO:0000256" key="5">
    <source>
        <dbReference type="HAMAP-Rule" id="MF_01024"/>
    </source>
</evidence>
<dbReference type="Proteomes" id="UP000321197">
    <property type="component" value="Unassembled WGS sequence"/>
</dbReference>
<dbReference type="GO" id="GO:0008270">
    <property type="term" value="F:zinc ion binding"/>
    <property type="evidence" value="ECO:0007669"/>
    <property type="project" value="UniProtKB-UniRule"/>
</dbReference>
<dbReference type="PIRSF" id="PIRSF000099">
    <property type="entry name" value="Histidinol_dh"/>
    <property type="match status" value="1"/>
</dbReference>
<evidence type="ECO:0000256" key="9">
    <source>
        <dbReference type="PIRSR" id="PIRSR000099-3"/>
    </source>
</evidence>
<evidence type="ECO:0000313" key="12">
    <source>
        <dbReference type="EMBL" id="GEM82994.1"/>
    </source>
</evidence>
<dbReference type="EMBL" id="BJXL01000028">
    <property type="protein sequence ID" value="GEM82994.1"/>
    <property type="molecule type" value="Genomic_DNA"/>
</dbReference>
<feature type="binding site" evidence="5 9">
    <location>
        <position position="405"/>
    </location>
    <ligand>
        <name>substrate</name>
    </ligand>
</feature>
<dbReference type="FunFam" id="3.40.50.1980:FF:000001">
    <property type="entry name" value="Histidinol dehydrogenase"/>
    <property type="match status" value="1"/>
</dbReference>
<dbReference type="GO" id="GO:0004399">
    <property type="term" value="F:histidinol dehydrogenase activity"/>
    <property type="evidence" value="ECO:0007669"/>
    <property type="project" value="UniProtKB-UniRule"/>
</dbReference>
<evidence type="ECO:0000256" key="8">
    <source>
        <dbReference type="PIRSR" id="PIRSR000099-2"/>
    </source>
</evidence>
<evidence type="ECO:0000256" key="11">
    <source>
        <dbReference type="RuleBase" id="RU004175"/>
    </source>
</evidence>
<dbReference type="NCBIfam" id="TIGR00069">
    <property type="entry name" value="hisD"/>
    <property type="match status" value="1"/>
</dbReference>
<dbReference type="Gene3D" id="1.20.5.1300">
    <property type="match status" value="1"/>
</dbReference>
<dbReference type="HAMAP" id="MF_01024">
    <property type="entry name" value="HisD"/>
    <property type="match status" value="1"/>
</dbReference>
<organism evidence="12 13">
    <name type="scientific">Meiothermus hypogaeus NBRC 106114</name>
    <dbReference type="NCBI Taxonomy" id="1227553"/>
    <lineage>
        <taxon>Bacteria</taxon>
        <taxon>Thermotogati</taxon>
        <taxon>Deinococcota</taxon>
        <taxon>Deinococci</taxon>
        <taxon>Thermales</taxon>
        <taxon>Thermaceae</taxon>
        <taxon>Meiothermus</taxon>
    </lineage>
</organism>
<evidence type="ECO:0000256" key="10">
    <source>
        <dbReference type="PIRSR" id="PIRSR000099-4"/>
    </source>
</evidence>
<feature type="binding site" evidence="5 10">
    <location>
        <position position="245"/>
    </location>
    <ligand>
        <name>Zn(2+)</name>
        <dbReference type="ChEBI" id="CHEBI:29105"/>
    </ligand>
</feature>
<dbReference type="InterPro" id="IPR012131">
    <property type="entry name" value="Hstdl_DH"/>
</dbReference>
<dbReference type="Pfam" id="PF00815">
    <property type="entry name" value="Histidinol_dh"/>
    <property type="match status" value="1"/>
</dbReference>
<protein>
    <recommendedName>
        <fullName evidence="5">Histidinol dehydrogenase</fullName>
        <shortName evidence="5">HDH</shortName>
        <ecNumber evidence="5">1.1.1.23</ecNumber>
    </recommendedName>
</protein>
<dbReference type="GO" id="GO:0005829">
    <property type="term" value="C:cytosol"/>
    <property type="evidence" value="ECO:0007669"/>
    <property type="project" value="TreeGrafter"/>
</dbReference>
<dbReference type="InterPro" id="IPR022695">
    <property type="entry name" value="Histidinol_DH_monofunct"/>
</dbReference>
<evidence type="ECO:0000256" key="2">
    <source>
        <dbReference type="ARBA" id="ARBA00022723"/>
    </source>
</evidence>
<name>A0A511R057_9DEIN</name>
<dbReference type="PRINTS" id="PR00083">
    <property type="entry name" value="HOLDHDRGNASE"/>
</dbReference>
<feature type="binding site" evidence="5 10">
    <location>
        <position position="405"/>
    </location>
    <ligand>
        <name>Zn(2+)</name>
        <dbReference type="ChEBI" id="CHEBI:29105"/>
    </ligand>
</feature>
<evidence type="ECO:0000256" key="3">
    <source>
        <dbReference type="ARBA" id="ARBA00022833"/>
    </source>
</evidence>
<keyword evidence="2 5" id="KW-0479">Metal-binding</keyword>
<keyword evidence="4 5" id="KW-0560">Oxidoreductase</keyword>
<keyword evidence="3 5" id="KW-0862">Zinc</keyword>
<dbReference type="InterPro" id="IPR016161">
    <property type="entry name" value="Ald_DH/histidinol_DH"/>
</dbReference>
<dbReference type="EC" id="1.1.1.23" evidence="5"/>
<evidence type="ECO:0000256" key="7">
    <source>
        <dbReference type="PIRSR" id="PIRSR000099-1"/>
    </source>
</evidence>
<keyword evidence="5" id="KW-0028">Amino-acid biosynthesis</keyword>
<evidence type="ECO:0000256" key="6">
    <source>
        <dbReference type="PIRNR" id="PIRNR000099"/>
    </source>
</evidence>
<evidence type="ECO:0000256" key="4">
    <source>
        <dbReference type="ARBA" id="ARBA00023002"/>
    </source>
</evidence>
<feature type="binding site" evidence="5 9">
    <location>
        <position position="245"/>
    </location>
    <ligand>
        <name>substrate</name>
    </ligand>
</feature>
<feature type="binding site" evidence="5 9">
    <location>
        <position position="313"/>
    </location>
    <ligand>
        <name>substrate</name>
    </ligand>
</feature>
<comment type="caution">
    <text evidence="12">The sequence shown here is derived from an EMBL/GenBank/DDBJ whole genome shotgun (WGS) entry which is preliminary data.</text>
</comment>
<comment type="cofactor">
    <cofactor evidence="5 10">
        <name>Zn(2+)</name>
        <dbReference type="ChEBI" id="CHEBI:29105"/>
    </cofactor>
    <text evidence="5 10">Binds 1 zinc ion per subunit.</text>
</comment>
<dbReference type="Gene3D" id="3.40.50.1980">
    <property type="entry name" value="Nitrogenase molybdenum iron protein domain"/>
    <property type="match status" value="2"/>
</dbReference>
<dbReference type="PANTHER" id="PTHR21256">
    <property type="entry name" value="HISTIDINOL DEHYDROGENASE HDH"/>
    <property type="match status" value="1"/>
</dbReference>
<feature type="binding site" evidence="5 8">
    <location>
        <position position="200"/>
    </location>
    <ligand>
        <name>NAD(+)</name>
        <dbReference type="ChEBI" id="CHEBI:57540"/>
    </ligand>
</feature>
<dbReference type="SUPFAM" id="SSF53720">
    <property type="entry name" value="ALDH-like"/>
    <property type="match status" value="1"/>
</dbReference>
<gene>
    <name evidence="5 12" type="primary">hisD</name>
    <name evidence="12" type="ORF">MHY01S_11600</name>
</gene>
<proteinExistence type="inferred from homology"/>
<evidence type="ECO:0000256" key="1">
    <source>
        <dbReference type="ARBA" id="ARBA00010178"/>
    </source>
</evidence>
<dbReference type="InterPro" id="IPR001692">
    <property type="entry name" value="Histidinol_DH_CS"/>
</dbReference>
<feature type="binding site" evidence="5 8">
    <location>
        <position position="119"/>
    </location>
    <ligand>
        <name>NAD(+)</name>
        <dbReference type="ChEBI" id="CHEBI:57540"/>
    </ligand>
</feature>
<dbReference type="PROSITE" id="PS00611">
    <property type="entry name" value="HISOL_DEHYDROGENASE"/>
    <property type="match status" value="1"/>
</dbReference>
<dbReference type="PANTHER" id="PTHR21256:SF2">
    <property type="entry name" value="HISTIDINE BIOSYNTHESIS TRIFUNCTIONAL PROTEIN"/>
    <property type="match status" value="1"/>
</dbReference>
<keyword evidence="5" id="KW-0368">Histidine biosynthesis</keyword>
<feature type="binding site" evidence="5 8">
    <location>
        <position position="177"/>
    </location>
    <ligand>
        <name>NAD(+)</name>
        <dbReference type="ChEBI" id="CHEBI:57540"/>
    </ligand>
</feature>
<reference evidence="12 13" key="1">
    <citation type="submission" date="2019-07" db="EMBL/GenBank/DDBJ databases">
        <title>Whole genome shotgun sequence of Meiothermus hypogaeus NBRC 106114.</title>
        <authorList>
            <person name="Hosoyama A."/>
            <person name="Uohara A."/>
            <person name="Ohji S."/>
            <person name="Ichikawa N."/>
        </authorList>
    </citation>
    <scope>NUCLEOTIDE SEQUENCE [LARGE SCALE GENOMIC DNA]</scope>
    <source>
        <strain evidence="12 13">NBRC 106114</strain>
    </source>
</reference>
<accession>A0A511R057</accession>
<comment type="catalytic activity">
    <reaction evidence="5">
        <text>L-histidinol + 2 NAD(+) + H2O = L-histidine + 2 NADH + 3 H(+)</text>
        <dbReference type="Rhea" id="RHEA:20641"/>
        <dbReference type="ChEBI" id="CHEBI:15377"/>
        <dbReference type="ChEBI" id="CHEBI:15378"/>
        <dbReference type="ChEBI" id="CHEBI:57540"/>
        <dbReference type="ChEBI" id="CHEBI:57595"/>
        <dbReference type="ChEBI" id="CHEBI:57699"/>
        <dbReference type="ChEBI" id="CHEBI:57945"/>
        <dbReference type="EC" id="1.1.1.23"/>
    </reaction>
</comment>
<sequence>MIKTPEQIRDHFKNRRLTVEYGDALETVRNILHQIEHEGDAALQRISREIDGHPVEEIPKRVWREAYENLDADLRDALETAKERIEAFYRREPMGGFLEAGPEGVLGQLVRPLDRVGVYVPGGSAPLLSTVLMTAVPAKVAGVGEIVLASPPRVHPGILAAAWVAGADRLFAMGGAQAIAALAYGTETVPRVDKIMGPGNRYVVLAKREVYGVVGMEGLPGPTETLIIADASADPKLLAADLLAQAEHGPDSEAWLLSAYRELLERVTEELERQLADLPRAPIARQALERSGLVLVENLEQALELANLYAPEHLCLSIHDPLAALGMVRNAGGVFLGEHSCEALGDYIAGPSHVMPTSSTARFGGGLSLRDFLKVIPVVGLTQEAASRLSVLGARMAREEGLEAHARALDRRMEE</sequence>
<comment type="similarity">
    <text evidence="1 5 6 11">Belongs to the histidinol dehydrogenase family.</text>
</comment>
<dbReference type="AlphaFoldDB" id="A0A511R057"/>
<dbReference type="OrthoDB" id="9805269at2"/>
<feature type="active site" description="Proton acceptor" evidence="5 7">
    <location>
        <position position="313"/>
    </location>
</feature>